<protein>
    <submittedName>
        <fullName evidence="5">Prostaglandin F synthase</fullName>
        <ecNumber evidence="5">1.1.1.188</ecNumber>
    </submittedName>
</protein>
<evidence type="ECO:0000259" key="4">
    <source>
        <dbReference type="Pfam" id="PF00248"/>
    </source>
</evidence>
<dbReference type="Gene3D" id="3.20.20.100">
    <property type="entry name" value="NADP-dependent oxidoreductase domain"/>
    <property type="match status" value="1"/>
</dbReference>
<dbReference type="PRINTS" id="PR00069">
    <property type="entry name" value="ALDKETRDTASE"/>
</dbReference>
<dbReference type="EC" id="1.1.1.188" evidence="5"/>
<dbReference type="InterPro" id="IPR018170">
    <property type="entry name" value="Aldo/ket_reductase_CS"/>
</dbReference>
<feature type="domain" description="NADP-dependent oxidoreductase" evidence="4">
    <location>
        <begin position="27"/>
        <end position="123"/>
    </location>
</feature>
<dbReference type="InterPro" id="IPR020471">
    <property type="entry name" value="AKR"/>
</dbReference>
<organism evidence="5">
    <name type="scientific">uncultured delta proteobacterium</name>
    <dbReference type="NCBI Taxonomy" id="34034"/>
    <lineage>
        <taxon>Bacteria</taxon>
        <taxon>Deltaproteobacteria</taxon>
        <taxon>environmental samples</taxon>
    </lineage>
</organism>
<keyword evidence="3 5" id="KW-0560">Oxidoreductase</keyword>
<dbReference type="AlphaFoldDB" id="A0A212KG49"/>
<dbReference type="Pfam" id="PF00248">
    <property type="entry name" value="Aldo_ket_red"/>
    <property type="match status" value="1"/>
</dbReference>
<evidence type="ECO:0000256" key="1">
    <source>
        <dbReference type="ARBA" id="ARBA00007905"/>
    </source>
</evidence>
<dbReference type="SUPFAM" id="SSF51430">
    <property type="entry name" value="NAD(P)-linked oxidoreductase"/>
    <property type="match status" value="1"/>
</dbReference>
<dbReference type="PANTHER" id="PTHR43827">
    <property type="entry name" value="2,5-DIKETO-D-GLUCONIC ACID REDUCTASE"/>
    <property type="match status" value="1"/>
</dbReference>
<evidence type="ECO:0000313" key="5">
    <source>
        <dbReference type="EMBL" id="SBW10627.1"/>
    </source>
</evidence>
<reference evidence="5" key="1">
    <citation type="submission" date="2016-04" db="EMBL/GenBank/DDBJ databases">
        <authorList>
            <person name="Evans L.H."/>
            <person name="Alamgir A."/>
            <person name="Owens N."/>
            <person name="Weber N.D."/>
            <person name="Virtaneva K."/>
            <person name="Barbian K."/>
            <person name="Babar A."/>
            <person name="Rosenke K."/>
        </authorList>
    </citation>
    <scope>NUCLEOTIDE SEQUENCE</scope>
    <source>
        <strain evidence="5">86</strain>
    </source>
</reference>
<dbReference type="EMBL" id="FLUQ01000006">
    <property type="protein sequence ID" value="SBW10627.1"/>
    <property type="molecule type" value="Genomic_DNA"/>
</dbReference>
<gene>
    <name evidence="5" type="ORF">KL86DPRO_60232</name>
    <name evidence="6" type="ORF">KL86DPRO_70055</name>
</gene>
<comment type="similarity">
    <text evidence="1">Belongs to the aldo/keto reductase family.</text>
</comment>
<evidence type="ECO:0000256" key="2">
    <source>
        <dbReference type="ARBA" id="ARBA00022857"/>
    </source>
</evidence>
<dbReference type="InterPro" id="IPR023210">
    <property type="entry name" value="NADP_OxRdtase_dom"/>
</dbReference>
<dbReference type="EMBL" id="FLUQ01000007">
    <property type="protein sequence ID" value="SBW10835.1"/>
    <property type="molecule type" value="Genomic_DNA"/>
</dbReference>
<sequence>MNLSSAKRLNNGVAMPFVGLGVWLAKHDETVQAVKWALEAGYRHIDTAKIYQNEAAVGQGVRESGLPRDQVFITTKLWNDDMRTGRQMEAFEESLKALGTEYVDLYLLHWAVDDVYIPSWNVLEKRFFRVFRG</sequence>
<evidence type="ECO:0000256" key="3">
    <source>
        <dbReference type="ARBA" id="ARBA00023002"/>
    </source>
</evidence>
<evidence type="ECO:0000313" key="6">
    <source>
        <dbReference type="EMBL" id="SBW10835.1"/>
    </source>
</evidence>
<name>A0A212KG49_9DELT</name>
<keyword evidence="2" id="KW-0521">NADP</keyword>
<dbReference type="PANTHER" id="PTHR43827:SF3">
    <property type="entry name" value="NADP-DEPENDENT OXIDOREDUCTASE DOMAIN-CONTAINING PROTEIN"/>
    <property type="match status" value="1"/>
</dbReference>
<dbReference type="GO" id="GO:0047017">
    <property type="term" value="F:prostaglandin F synthase activity"/>
    <property type="evidence" value="ECO:0007669"/>
    <property type="project" value="UniProtKB-EC"/>
</dbReference>
<proteinExistence type="inferred from homology"/>
<accession>A0A212KG49</accession>
<dbReference type="PROSITE" id="PS00798">
    <property type="entry name" value="ALDOKETO_REDUCTASE_1"/>
    <property type="match status" value="1"/>
</dbReference>
<dbReference type="InterPro" id="IPR036812">
    <property type="entry name" value="NAD(P)_OxRdtase_dom_sf"/>
</dbReference>